<dbReference type="EMBL" id="QGGR01000020">
    <property type="protein sequence ID" value="PWK40094.1"/>
    <property type="molecule type" value="Genomic_DNA"/>
</dbReference>
<dbReference type="GO" id="GO:0005840">
    <property type="term" value="C:ribosome"/>
    <property type="evidence" value="ECO:0007669"/>
    <property type="project" value="UniProtKB-KW"/>
</dbReference>
<keyword evidence="5" id="KW-1185">Reference proteome</keyword>
<dbReference type="Pfam" id="PF13508">
    <property type="entry name" value="Acetyltransf_7"/>
    <property type="match status" value="1"/>
</dbReference>
<accession>A0A316F5H9</accession>
<keyword evidence="4" id="KW-0689">Ribosomal protein</keyword>
<dbReference type="SUPFAM" id="SSF55729">
    <property type="entry name" value="Acyl-CoA N-acyltransferases (Nat)"/>
    <property type="match status" value="2"/>
</dbReference>
<proteinExistence type="predicted"/>
<dbReference type="InterPro" id="IPR050832">
    <property type="entry name" value="Bact_Acetyltransf"/>
</dbReference>
<organism evidence="4 5">
    <name type="scientific">Actinoplanes xinjiangensis</name>
    <dbReference type="NCBI Taxonomy" id="512350"/>
    <lineage>
        <taxon>Bacteria</taxon>
        <taxon>Bacillati</taxon>
        <taxon>Actinomycetota</taxon>
        <taxon>Actinomycetes</taxon>
        <taxon>Micromonosporales</taxon>
        <taxon>Micromonosporaceae</taxon>
        <taxon>Actinoplanes</taxon>
    </lineage>
</organism>
<name>A0A316F5H9_9ACTN</name>
<dbReference type="InterPro" id="IPR016181">
    <property type="entry name" value="Acyl_CoA_acyltransferase"/>
</dbReference>
<evidence type="ECO:0000313" key="4">
    <source>
        <dbReference type="EMBL" id="PWK40094.1"/>
    </source>
</evidence>
<evidence type="ECO:0000256" key="2">
    <source>
        <dbReference type="ARBA" id="ARBA00023315"/>
    </source>
</evidence>
<feature type="domain" description="N-acetyltransferase" evidence="3">
    <location>
        <begin position="1"/>
        <end position="129"/>
    </location>
</feature>
<dbReference type="PANTHER" id="PTHR43877">
    <property type="entry name" value="AMINOALKYLPHOSPHONATE N-ACETYLTRANSFERASE-RELATED-RELATED"/>
    <property type="match status" value="1"/>
</dbReference>
<reference evidence="4 5" key="1">
    <citation type="submission" date="2018-05" db="EMBL/GenBank/DDBJ databases">
        <title>Genomic Encyclopedia of Archaeal and Bacterial Type Strains, Phase II (KMG-II): from individual species to whole genera.</title>
        <authorList>
            <person name="Goeker M."/>
        </authorList>
    </citation>
    <scope>NUCLEOTIDE SEQUENCE [LARGE SCALE GENOMIC DNA]</scope>
    <source>
        <strain evidence="4 5">DSM 45184</strain>
    </source>
</reference>
<dbReference type="AlphaFoldDB" id="A0A316F5H9"/>
<dbReference type="Proteomes" id="UP000245697">
    <property type="component" value="Unassembled WGS sequence"/>
</dbReference>
<dbReference type="CDD" id="cd04301">
    <property type="entry name" value="NAT_SF"/>
    <property type="match status" value="1"/>
</dbReference>
<keyword evidence="1" id="KW-0808">Transferase</keyword>
<evidence type="ECO:0000259" key="3">
    <source>
        <dbReference type="PROSITE" id="PS51186"/>
    </source>
</evidence>
<feature type="domain" description="N-acetyltransferase" evidence="3">
    <location>
        <begin position="140"/>
        <end position="272"/>
    </location>
</feature>
<protein>
    <submittedName>
        <fullName evidence="4">Ribosomal protein S18 acetylase RimI-like enzyme</fullName>
    </submittedName>
</protein>
<gene>
    <name evidence="4" type="ORF">BC793_12033</name>
</gene>
<keyword evidence="2" id="KW-0012">Acyltransferase</keyword>
<evidence type="ECO:0000313" key="5">
    <source>
        <dbReference type="Proteomes" id="UP000245697"/>
    </source>
</evidence>
<dbReference type="InterPro" id="IPR000182">
    <property type="entry name" value="GNAT_dom"/>
</dbReference>
<dbReference type="PROSITE" id="PS51186">
    <property type="entry name" value="GNAT"/>
    <property type="match status" value="2"/>
</dbReference>
<keyword evidence="4" id="KW-0687">Ribonucleoprotein</keyword>
<dbReference type="OrthoDB" id="273614at2"/>
<comment type="caution">
    <text evidence="4">The sequence shown here is derived from an EMBL/GenBank/DDBJ whole genome shotgun (WGS) entry which is preliminary data.</text>
</comment>
<dbReference type="GO" id="GO:0016747">
    <property type="term" value="F:acyltransferase activity, transferring groups other than amino-acyl groups"/>
    <property type="evidence" value="ECO:0007669"/>
    <property type="project" value="InterPro"/>
</dbReference>
<evidence type="ECO:0000256" key="1">
    <source>
        <dbReference type="ARBA" id="ARBA00022679"/>
    </source>
</evidence>
<dbReference type="RefSeq" id="WP_158319439.1">
    <property type="nucleotide sequence ID" value="NZ_BONA01000073.1"/>
</dbReference>
<dbReference type="Gene3D" id="3.40.630.30">
    <property type="match status" value="1"/>
</dbReference>
<sequence length="272" mass="29942">MAGYRLRAFRDGDEVTEELAAAEWSLVADAADGTVAGWAWLRSWTEDDGVHLFLTQGHVRAADRRRGLGGLLLDASEAAAVRLARQRRLGGTVMLGGNADDGQDDRAALLTGRGYTRVLTMVWMRRDASPVPPRGLPEGVAVRPATVDDAGALWRLAQRAWAGRPFVRLPPEDRLRDWLHRSDRSSFLVATAGERIVGFVAVQGDEVEDVAVDPDFQRRGLASALLTRALVDLGGPARLRTEGHDPAGARTLYEQLGFRVVSRHHRYRKPLR</sequence>